<dbReference type="PANTHER" id="PTHR43350:SF19">
    <property type="entry name" value="D-GULOSIDE 3-DEHYDROGENASE"/>
    <property type="match status" value="1"/>
</dbReference>
<dbReference type="Proteomes" id="UP001501391">
    <property type="component" value="Unassembled WGS sequence"/>
</dbReference>
<reference evidence="7 8" key="1">
    <citation type="journal article" date="2019" name="Int. J. Syst. Evol. Microbiol.">
        <title>The Global Catalogue of Microorganisms (GCM) 10K type strain sequencing project: providing services to taxonomists for standard genome sequencing and annotation.</title>
        <authorList>
            <consortium name="The Broad Institute Genomics Platform"/>
            <consortium name="The Broad Institute Genome Sequencing Center for Infectious Disease"/>
            <person name="Wu L."/>
            <person name="Ma J."/>
        </authorList>
    </citation>
    <scope>NUCLEOTIDE SEQUENCE [LARGE SCALE GENOMIC DNA]</scope>
    <source>
        <strain evidence="7 8">JCM 14924</strain>
    </source>
</reference>
<proteinExistence type="inferred from homology"/>
<keyword evidence="3" id="KW-0479">Metal-binding</keyword>
<feature type="domain" description="Alcohol dehydrogenase-like N-terminal" evidence="6">
    <location>
        <begin position="32"/>
        <end position="119"/>
    </location>
</feature>
<dbReference type="RefSeq" id="WP_346163705.1">
    <property type="nucleotide sequence ID" value="NZ_BAAAOQ010000018.1"/>
</dbReference>
<dbReference type="InterPro" id="IPR036291">
    <property type="entry name" value="NAD(P)-bd_dom_sf"/>
</dbReference>
<protein>
    <recommendedName>
        <fullName evidence="6">Alcohol dehydrogenase-like N-terminal domain-containing protein</fullName>
    </recommendedName>
</protein>
<dbReference type="SUPFAM" id="SSF51735">
    <property type="entry name" value="NAD(P)-binding Rossmann-fold domains"/>
    <property type="match status" value="1"/>
</dbReference>
<comment type="similarity">
    <text evidence="2">Belongs to the zinc-containing alcohol dehydrogenase family.</text>
</comment>
<dbReference type="Pfam" id="PF08240">
    <property type="entry name" value="ADH_N"/>
    <property type="match status" value="1"/>
</dbReference>
<dbReference type="PANTHER" id="PTHR43350">
    <property type="entry name" value="NAD-DEPENDENT ALCOHOL DEHYDROGENASE"/>
    <property type="match status" value="1"/>
</dbReference>
<dbReference type="SUPFAM" id="SSF50129">
    <property type="entry name" value="GroES-like"/>
    <property type="match status" value="1"/>
</dbReference>
<dbReference type="InterPro" id="IPR013154">
    <property type="entry name" value="ADH-like_N"/>
</dbReference>
<keyword evidence="8" id="KW-1185">Reference proteome</keyword>
<dbReference type="Gene3D" id="3.40.50.720">
    <property type="entry name" value="NAD(P)-binding Rossmann-like Domain"/>
    <property type="match status" value="1"/>
</dbReference>
<comment type="caution">
    <text evidence="7">The sequence shown here is derived from an EMBL/GenBank/DDBJ whole genome shotgun (WGS) entry which is preliminary data.</text>
</comment>
<evidence type="ECO:0000256" key="1">
    <source>
        <dbReference type="ARBA" id="ARBA00001947"/>
    </source>
</evidence>
<keyword evidence="5" id="KW-0560">Oxidoreductase</keyword>
<evidence type="ECO:0000256" key="4">
    <source>
        <dbReference type="ARBA" id="ARBA00022833"/>
    </source>
</evidence>
<gene>
    <name evidence="7" type="ORF">GCM10009787_53000</name>
</gene>
<evidence type="ECO:0000256" key="2">
    <source>
        <dbReference type="ARBA" id="ARBA00008072"/>
    </source>
</evidence>
<evidence type="ECO:0000313" key="8">
    <source>
        <dbReference type="Proteomes" id="UP001501391"/>
    </source>
</evidence>
<name>A0ABN3BVB4_9ACTN</name>
<dbReference type="EMBL" id="BAAAOQ010000018">
    <property type="protein sequence ID" value="GAA2200764.1"/>
    <property type="molecule type" value="Genomic_DNA"/>
</dbReference>
<keyword evidence="4" id="KW-0862">Zinc</keyword>
<sequence>MSAAEHLPAHQALVREAGGVRLRLRPTHPPAPGELLVATQVAGLCGTDIQMLRGLRDDPAPVIGHEGIAHVVAAGAGVPDAFRPGTPVVVNPTHRTDPSFLLGHNVDGLLQERTRIPATAVRDGLVVPLDRSPDAVLGTLIEPLAAVLYALTLLATARPRTLVVYGDGTIGQLAVRAARRRLGAGVRVLLVHHTPAGLEWSARHPVPGVRSLLAGEQGEPPPGGGERGETAPLGGEPVAALLATPRDGTLDALGSALRLGGGELTVDLFGGLPPGAASPLLPGVDLAAVRSANCAGEPVPAAFTQVTTAQGRRVRLTGHRGVGNGHLAEAAAELCRDPATYRDLVTHVVGLPEAARIMNDLSAGRKRTVAGSRLIKLAVRLAPVPPSPLETQ</sequence>
<dbReference type="InterPro" id="IPR011032">
    <property type="entry name" value="GroES-like_sf"/>
</dbReference>
<evidence type="ECO:0000256" key="5">
    <source>
        <dbReference type="ARBA" id="ARBA00023002"/>
    </source>
</evidence>
<accession>A0ABN3BVB4</accession>
<evidence type="ECO:0000259" key="6">
    <source>
        <dbReference type="Pfam" id="PF08240"/>
    </source>
</evidence>
<evidence type="ECO:0000256" key="3">
    <source>
        <dbReference type="ARBA" id="ARBA00022723"/>
    </source>
</evidence>
<evidence type="ECO:0000313" key="7">
    <source>
        <dbReference type="EMBL" id="GAA2200764.1"/>
    </source>
</evidence>
<dbReference type="Gene3D" id="3.90.180.10">
    <property type="entry name" value="Medium-chain alcohol dehydrogenases, catalytic domain"/>
    <property type="match status" value="2"/>
</dbReference>
<organism evidence="7 8">
    <name type="scientific">Streptomyces bangladeshensis</name>
    <dbReference type="NCBI Taxonomy" id="295352"/>
    <lineage>
        <taxon>Bacteria</taxon>
        <taxon>Bacillati</taxon>
        <taxon>Actinomycetota</taxon>
        <taxon>Actinomycetes</taxon>
        <taxon>Kitasatosporales</taxon>
        <taxon>Streptomycetaceae</taxon>
        <taxon>Streptomyces</taxon>
    </lineage>
</organism>
<comment type="cofactor">
    <cofactor evidence="1">
        <name>Zn(2+)</name>
        <dbReference type="ChEBI" id="CHEBI:29105"/>
    </cofactor>
</comment>